<evidence type="ECO:0000313" key="1">
    <source>
        <dbReference type="EMBL" id="TWS28548.1"/>
    </source>
</evidence>
<dbReference type="OrthoDB" id="9927513at2"/>
<accession>A0A5C5S1J6</accession>
<protein>
    <submittedName>
        <fullName evidence="1">Uncharacterized protein</fullName>
    </submittedName>
</protein>
<gene>
    <name evidence="1" type="ORF">FK530_13110</name>
</gene>
<dbReference type="AlphaFoldDB" id="A0A5C5S1J6"/>
<proteinExistence type="predicted"/>
<organism evidence="1 2">
    <name type="scientific">Tsukamurella conjunctivitidis</name>
    <dbReference type="NCBI Taxonomy" id="2592068"/>
    <lineage>
        <taxon>Bacteria</taxon>
        <taxon>Bacillati</taxon>
        <taxon>Actinomycetota</taxon>
        <taxon>Actinomycetes</taxon>
        <taxon>Mycobacteriales</taxon>
        <taxon>Tsukamurellaceae</taxon>
        <taxon>Tsukamurella</taxon>
    </lineage>
</organism>
<evidence type="ECO:0000313" key="2">
    <source>
        <dbReference type="Proteomes" id="UP000319375"/>
    </source>
</evidence>
<comment type="caution">
    <text evidence="1">The sequence shown here is derived from an EMBL/GenBank/DDBJ whole genome shotgun (WGS) entry which is preliminary data.</text>
</comment>
<name>A0A5C5S1J6_9ACTN</name>
<dbReference type="Proteomes" id="UP000319375">
    <property type="component" value="Unassembled WGS sequence"/>
</dbReference>
<sequence length="247" mass="27763">MNIVVYIPLIVIPLFALAVAWKQLTLSQTTTGGYGLTIGARRIERVPGVTAVGVARDDQWNAVEFRIVARGPGTWYDVVGTVLRSDGQDVVVDRVPRLDNTAEAVTATMQIRTRDLDTSWFVVDWLAPRGAGIRREAYRIRVRGTGTSPSHARKRALPSHAAVAPLLDDEAFAVPDLEEWRWDRTWKARYWLWSLLPVRWEHMQAASGWTGRLGRRWLQAGRWEPVHPREPVRTGWMPGVPGGGSGR</sequence>
<dbReference type="RefSeq" id="WP_146487471.1">
    <property type="nucleotide sequence ID" value="NZ_VIGX01000006.1"/>
</dbReference>
<dbReference type="EMBL" id="VIGX01000006">
    <property type="protein sequence ID" value="TWS28548.1"/>
    <property type="molecule type" value="Genomic_DNA"/>
</dbReference>
<reference evidence="1 2" key="1">
    <citation type="submission" date="2019-06" db="EMBL/GenBank/DDBJ databases">
        <title>Tsukamurella conjunctivitidis sp. nov., Tsukamurella assacharolytica sp. nov. and Tsukamurella sputae sp. nov. isolated from patients with conjunctivitis, bacteraemia (lymphoma) and respiratory infection (sputum) in Hong Kong.</title>
        <authorList>
            <person name="Teng J.L.L."/>
            <person name="Lee H.H."/>
            <person name="Fong J.Y.H."/>
            <person name="Fok K.M.N."/>
            <person name="Lau S.K.P."/>
            <person name="Woo P.C.Y."/>
        </authorList>
    </citation>
    <scope>NUCLEOTIDE SEQUENCE [LARGE SCALE GENOMIC DNA]</scope>
    <source>
        <strain evidence="1 2">HKU72</strain>
    </source>
</reference>
<keyword evidence="2" id="KW-1185">Reference proteome</keyword>